<dbReference type="GO" id="GO:0000166">
    <property type="term" value="F:nucleotide binding"/>
    <property type="evidence" value="ECO:0007669"/>
    <property type="project" value="InterPro"/>
</dbReference>
<organism evidence="4 5">
    <name type="scientific">Ruegeria arenilitoris</name>
    <dbReference type="NCBI Taxonomy" id="1173585"/>
    <lineage>
        <taxon>Bacteria</taxon>
        <taxon>Pseudomonadati</taxon>
        <taxon>Pseudomonadota</taxon>
        <taxon>Alphaproteobacteria</taxon>
        <taxon>Rhodobacterales</taxon>
        <taxon>Roseobacteraceae</taxon>
        <taxon>Ruegeria</taxon>
    </lineage>
</organism>
<dbReference type="OrthoDB" id="9815825at2"/>
<dbReference type="Proteomes" id="UP000202485">
    <property type="component" value="Unassembled WGS sequence"/>
</dbReference>
<reference evidence="5" key="1">
    <citation type="submission" date="2017-05" db="EMBL/GenBank/DDBJ databases">
        <authorList>
            <person name="Rodrigo-Torres L."/>
            <person name="Arahal R. D."/>
            <person name="Lucena T."/>
        </authorList>
    </citation>
    <scope>NUCLEOTIDE SEQUENCE [LARGE SCALE GENOMIC DNA]</scope>
    <source>
        <strain evidence="5">CECT 8715</strain>
    </source>
</reference>
<dbReference type="SUPFAM" id="SSF55347">
    <property type="entry name" value="Glyceraldehyde-3-phosphate dehydrogenase-like, C-terminal domain"/>
    <property type="match status" value="1"/>
</dbReference>
<dbReference type="Gene3D" id="3.30.360.10">
    <property type="entry name" value="Dihydrodipicolinate Reductase, domain 2"/>
    <property type="match status" value="1"/>
</dbReference>
<evidence type="ECO:0000259" key="2">
    <source>
        <dbReference type="Pfam" id="PF01408"/>
    </source>
</evidence>
<dbReference type="Pfam" id="PF22725">
    <property type="entry name" value="GFO_IDH_MocA_C3"/>
    <property type="match status" value="1"/>
</dbReference>
<feature type="domain" description="Gfo/Idh/MocA-like oxidoreductase N-terminal" evidence="2">
    <location>
        <begin position="5"/>
        <end position="130"/>
    </location>
</feature>
<evidence type="ECO:0000259" key="3">
    <source>
        <dbReference type="Pfam" id="PF22725"/>
    </source>
</evidence>
<accession>A0A238KJY5</accession>
<dbReference type="EMBL" id="FXYG01000002">
    <property type="protein sequence ID" value="SMX42346.1"/>
    <property type="molecule type" value="Genomic_DNA"/>
</dbReference>
<dbReference type="RefSeq" id="WP_093963699.1">
    <property type="nucleotide sequence ID" value="NZ_FXYG01000002.1"/>
</dbReference>
<dbReference type="InterPro" id="IPR050463">
    <property type="entry name" value="Gfo/Idh/MocA_oxidrdct_glycsds"/>
</dbReference>
<gene>
    <name evidence="4" type="primary">ntdC</name>
    <name evidence="4" type="ORF">RUA8715_02221</name>
</gene>
<evidence type="ECO:0000313" key="5">
    <source>
        <dbReference type="Proteomes" id="UP000202485"/>
    </source>
</evidence>
<protein>
    <submittedName>
        <fullName evidence="4">Glucose-6-phosphate 3-dehydrogenase</fullName>
        <ecNumber evidence="4">1.1.1.361</ecNumber>
    </submittedName>
</protein>
<feature type="domain" description="GFO/IDH/MocA-like oxidoreductase" evidence="3">
    <location>
        <begin position="140"/>
        <end position="266"/>
    </location>
</feature>
<proteinExistence type="predicted"/>
<dbReference type="PANTHER" id="PTHR43818">
    <property type="entry name" value="BCDNA.GH03377"/>
    <property type="match status" value="1"/>
</dbReference>
<evidence type="ECO:0000256" key="1">
    <source>
        <dbReference type="ARBA" id="ARBA00023002"/>
    </source>
</evidence>
<dbReference type="PANTHER" id="PTHR43818:SF11">
    <property type="entry name" value="BCDNA.GH03377"/>
    <property type="match status" value="1"/>
</dbReference>
<dbReference type="Pfam" id="PF01408">
    <property type="entry name" value="GFO_IDH_MocA"/>
    <property type="match status" value="1"/>
</dbReference>
<keyword evidence="1 4" id="KW-0560">Oxidoreductase</keyword>
<dbReference type="InterPro" id="IPR055170">
    <property type="entry name" value="GFO_IDH_MocA-like_dom"/>
</dbReference>
<keyword evidence="5" id="KW-1185">Reference proteome</keyword>
<dbReference type="SUPFAM" id="SSF51735">
    <property type="entry name" value="NAD(P)-binding Rossmann-fold domains"/>
    <property type="match status" value="1"/>
</dbReference>
<dbReference type="InterPro" id="IPR036291">
    <property type="entry name" value="NAD(P)-bd_dom_sf"/>
</dbReference>
<dbReference type="AlphaFoldDB" id="A0A238KJY5"/>
<sequence length="367" mass="39496">MPEIGIGIVGGGYMGKAHSVAMSAVGAVFDTALKPRLEMICASSSESAERYRTAYGFRRATADWQALVKDPVVEAVVIASPQSTHRQIAEAALALGKPVLCEKPLGASLEDSRAMVAAAEASGTVNMVGFNYIRTPASQFARQLIADGAIGDITWFRGEHTEDFYADPEAPATWRTTGMANGTIGDLAPHMVNGALALVGPIAQVMADVETVHRSRPGGAVTNDDHAQMMCRFENGVMGNLYFSRIATGRKMGYAYEISGTKGAIRFDQEDQNALWLYRREGPEAQRGFTKILTGPAHPDYEPFCQGPGHGTGYQDQIIIEAKDFLTAIHSGRNIWPTFRDGHKVNRVLAAALASADSRGWQDVGAF</sequence>
<dbReference type="Gene3D" id="3.40.50.720">
    <property type="entry name" value="NAD(P)-binding Rossmann-like Domain"/>
    <property type="match status" value="1"/>
</dbReference>
<dbReference type="InterPro" id="IPR000683">
    <property type="entry name" value="Gfo/Idh/MocA-like_OxRdtase_N"/>
</dbReference>
<evidence type="ECO:0000313" key="4">
    <source>
        <dbReference type="EMBL" id="SMX42346.1"/>
    </source>
</evidence>
<name>A0A238KJY5_9RHOB</name>
<dbReference type="EC" id="1.1.1.361" evidence="4"/>
<dbReference type="GO" id="GO:0103074">
    <property type="term" value="F:glucose-6-phosphate 3-dehydrogenase activity"/>
    <property type="evidence" value="ECO:0007669"/>
    <property type="project" value="UniProtKB-EC"/>
</dbReference>